<proteinExistence type="predicted"/>
<name>A0A021VQU8_9CELL</name>
<evidence type="ECO:0000313" key="3">
    <source>
        <dbReference type="Proteomes" id="UP000019753"/>
    </source>
</evidence>
<dbReference type="AlphaFoldDB" id="A0A021VQU8"/>
<sequence length="156" mass="16634">MMSVHDLSQSDTADGPCTAGSLGAGGYEDIATGTQVSVYGGAGDLLALGNLAAGQLEMGQPQQVDDWSNAPEAPPVPDVEAPQSEWDAFNKATDEYLDATMNLPQKTVYWGWCTFPFTVDVPDSDFYSIEVAHRGKVNFSRQDLEAEGWVVALSVG</sequence>
<keyword evidence="3" id="KW-1185">Reference proteome</keyword>
<organism evidence="2 3">
    <name type="scientific">Actinotalea ferrariae CF5-4</name>
    <dbReference type="NCBI Taxonomy" id="948458"/>
    <lineage>
        <taxon>Bacteria</taxon>
        <taxon>Bacillati</taxon>
        <taxon>Actinomycetota</taxon>
        <taxon>Actinomycetes</taxon>
        <taxon>Micrococcales</taxon>
        <taxon>Cellulomonadaceae</taxon>
        <taxon>Actinotalea</taxon>
    </lineage>
</organism>
<dbReference type="EMBL" id="AXCW01000088">
    <property type="protein sequence ID" value="EYR63521.1"/>
    <property type="molecule type" value="Genomic_DNA"/>
</dbReference>
<accession>A0A021VQU8</accession>
<evidence type="ECO:0000313" key="2">
    <source>
        <dbReference type="EMBL" id="EYR63521.1"/>
    </source>
</evidence>
<evidence type="ECO:0000256" key="1">
    <source>
        <dbReference type="SAM" id="MobiDB-lite"/>
    </source>
</evidence>
<gene>
    <name evidence="2" type="ORF">N866_20150</name>
</gene>
<comment type="caution">
    <text evidence="2">The sequence shown here is derived from an EMBL/GenBank/DDBJ whole genome shotgun (WGS) entry which is preliminary data.</text>
</comment>
<protein>
    <submittedName>
        <fullName evidence="2">Uncharacterized protein</fullName>
    </submittedName>
</protein>
<feature type="region of interest" description="Disordered" evidence="1">
    <location>
        <begin position="59"/>
        <end position="81"/>
    </location>
</feature>
<reference evidence="2 3" key="1">
    <citation type="submission" date="2014-01" db="EMBL/GenBank/DDBJ databases">
        <title>Actinotalea ferrariae CF5-4.</title>
        <authorList>
            <person name="Chen F."/>
            <person name="Li Y."/>
            <person name="Wang G."/>
        </authorList>
    </citation>
    <scope>NUCLEOTIDE SEQUENCE [LARGE SCALE GENOMIC DNA]</scope>
    <source>
        <strain evidence="2 3">CF5-4</strain>
    </source>
</reference>
<dbReference type="Proteomes" id="UP000019753">
    <property type="component" value="Unassembled WGS sequence"/>
</dbReference>